<keyword evidence="3" id="KW-0547">Nucleotide-binding</keyword>
<comment type="similarity">
    <text evidence="1">Belongs to the ABC transporter superfamily.</text>
</comment>
<protein>
    <submittedName>
        <fullName evidence="6">Amino acid ABC transporter ATPase</fullName>
    </submittedName>
</protein>
<dbReference type="InterPro" id="IPR003593">
    <property type="entry name" value="AAA+_ATPase"/>
</dbReference>
<reference evidence="7" key="1">
    <citation type="submission" date="2015-12" db="EMBL/GenBank/DDBJ databases">
        <title>Complete genome sequences of two moderately thermophilic Paenibacillus species.</title>
        <authorList>
            <person name="Butler R.III."/>
            <person name="Wang J."/>
            <person name="Stark B.C."/>
            <person name="Pombert J.-F."/>
        </authorList>
    </citation>
    <scope>NUCLEOTIDE SEQUENCE [LARGE SCALE GENOMIC DNA]</scope>
    <source>
        <strain evidence="7">32O-Y</strain>
    </source>
</reference>
<dbReference type="OrthoDB" id="9776369at2"/>
<evidence type="ECO:0000313" key="7">
    <source>
        <dbReference type="Proteomes" id="UP000061660"/>
    </source>
</evidence>
<dbReference type="PROSITE" id="PS50893">
    <property type="entry name" value="ABC_TRANSPORTER_2"/>
    <property type="match status" value="1"/>
</dbReference>
<reference evidence="6 7" key="2">
    <citation type="journal article" date="2016" name="Genome Announc.">
        <title>Complete Genome Sequences of Two Interactive Moderate Thermophiles, Paenibacillus napthalenovorans 32O-Y and Paenibacillus sp. 32O-W.</title>
        <authorList>
            <person name="Butler R.R.III."/>
            <person name="Wang J."/>
            <person name="Stark B.C."/>
            <person name="Pombert J.F."/>
        </authorList>
    </citation>
    <scope>NUCLEOTIDE SEQUENCE [LARGE SCALE GENOMIC DNA]</scope>
    <source>
        <strain evidence="6 7">32O-Y</strain>
    </source>
</reference>
<dbReference type="KEGG" id="pnp:IJ22_07820"/>
<evidence type="ECO:0000256" key="4">
    <source>
        <dbReference type="ARBA" id="ARBA00022840"/>
    </source>
</evidence>
<proteinExistence type="inferred from homology"/>
<dbReference type="SUPFAM" id="SSF52540">
    <property type="entry name" value="P-loop containing nucleoside triphosphate hydrolases"/>
    <property type="match status" value="1"/>
</dbReference>
<keyword evidence="4" id="KW-0067">ATP-binding</keyword>
<dbReference type="STRING" id="162209.IJ22_07820"/>
<dbReference type="GO" id="GO:0015658">
    <property type="term" value="F:branched-chain amino acid transmembrane transporter activity"/>
    <property type="evidence" value="ECO:0007669"/>
    <property type="project" value="TreeGrafter"/>
</dbReference>
<dbReference type="GO" id="GO:0015807">
    <property type="term" value="P:L-amino acid transport"/>
    <property type="evidence" value="ECO:0007669"/>
    <property type="project" value="TreeGrafter"/>
</dbReference>
<dbReference type="EMBL" id="CP013652">
    <property type="protein sequence ID" value="ALS21164.1"/>
    <property type="molecule type" value="Genomic_DNA"/>
</dbReference>
<sequence length="234" mass="25674">MLKLEKVTVYHGDVLALKEASIEVAKGKIVALLGSNGAGKSTTINSISGIYRPREGAILLGEEKIHQLTPKEIVERGIVQVPEGRKLFPDLTVIENIQLGAFCKRARASMKERLEMIYAYMPRLYERRKQIAGTLSGGEQQMCAIARGLMAQPDLLMLDEPSLGLAPSMVEQVFEIIAKVNKDGTTVLLVEQSVHRALSICHYAYVLENGKITLSGSGEELLHNDELLSAYLGI</sequence>
<keyword evidence="2" id="KW-0813">Transport</keyword>
<dbReference type="InterPro" id="IPR003439">
    <property type="entry name" value="ABC_transporter-like_ATP-bd"/>
</dbReference>
<dbReference type="GO" id="GO:0005524">
    <property type="term" value="F:ATP binding"/>
    <property type="evidence" value="ECO:0007669"/>
    <property type="project" value="UniProtKB-KW"/>
</dbReference>
<organism evidence="6 7">
    <name type="scientific">Paenibacillus naphthalenovorans</name>
    <dbReference type="NCBI Taxonomy" id="162209"/>
    <lineage>
        <taxon>Bacteria</taxon>
        <taxon>Bacillati</taxon>
        <taxon>Bacillota</taxon>
        <taxon>Bacilli</taxon>
        <taxon>Bacillales</taxon>
        <taxon>Paenibacillaceae</taxon>
        <taxon>Paenibacillus</taxon>
    </lineage>
</organism>
<dbReference type="Pfam" id="PF00005">
    <property type="entry name" value="ABC_tran"/>
    <property type="match status" value="1"/>
</dbReference>
<dbReference type="PANTHER" id="PTHR43820">
    <property type="entry name" value="HIGH-AFFINITY BRANCHED-CHAIN AMINO ACID TRANSPORT ATP-BINDING PROTEIN LIVF"/>
    <property type="match status" value="1"/>
</dbReference>
<dbReference type="CDD" id="cd03224">
    <property type="entry name" value="ABC_TM1139_LivF_branched"/>
    <property type="match status" value="1"/>
</dbReference>
<gene>
    <name evidence="6" type="ORF">IJ22_07820</name>
</gene>
<dbReference type="SMART" id="SM00382">
    <property type="entry name" value="AAA"/>
    <property type="match status" value="1"/>
</dbReference>
<keyword evidence="5" id="KW-0029">Amino-acid transport</keyword>
<name>A0A0U2UD79_9BACL</name>
<evidence type="ECO:0000313" key="6">
    <source>
        <dbReference type="EMBL" id="ALS21164.1"/>
    </source>
</evidence>
<dbReference type="InterPro" id="IPR052156">
    <property type="entry name" value="BCAA_Transport_ATP-bd_LivF"/>
</dbReference>
<dbReference type="Gene3D" id="3.40.50.300">
    <property type="entry name" value="P-loop containing nucleotide triphosphate hydrolases"/>
    <property type="match status" value="1"/>
</dbReference>
<dbReference type="PANTHER" id="PTHR43820:SF4">
    <property type="entry name" value="HIGH-AFFINITY BRANCHED-CHAIN AMINO ACID TRANSPORT ATP-BINDING PROTEIN LIVF"/>
    <property type="match status" value="1"/>
</dbReference>
<dbReference type="Proteomes" id="UP000061660">
    <property type="component" value="Chromosome"/>
</dbReference>
<dbReference type="InterPro" id="IPR027417">
    <property type="entry name" value="P-loop_NTPase"/>
</dbReference>
<keyword evidence="7" id="KW-1185">Reference proteome</keyword>
<evidence type="ECO:0000256" key="5">
    <source>
        <dbReference type="ARBA" id="ARBA00022970"/>
    </source>
</evidence>
<evidence type="ECO:0000256" key="1">
    <source>
        <dbReference type="ARBA" id="ARBA00005417"/>
    </source>
</evidence>
<evidence type="ECO:0000256" key="3">
    <source>
        <dbReference type="ARBA" id="ARBA00022741"/>
    </source>
</evidence>
<dbReference type="GO" id="GO:0016887">
    <property type="term" value="F:ATP hydrolysis activity"/>
    <property type="evidence" value="ECO:0007669"/>
    <property type="project" value="InterPro"/>
</dbReference>
<accession>A0A0U2UD79</accession>
<evidence type="ECO:0000256" key="2">
    <source>
        <dbReference type="ARBA" id="ARBA00022448"/>
    </source>
</evidence>
<dbReference type="AlphaFoldDB" id="A0A0U2UD79"/>
<dbReference type="PATRIC" id="fig|162209.4.peg.835"/>